<comment type="caution">
    <text evidence="8">The sequence shown here is derived from an EMBL/GenBank/DDBJ whole genome shotgun (WGS) entry which is preliminary data.</text>
</comment>
<comment type="subcellular location">
    <subcellularLocation>
        <location evidence="1">Cell membrane</location>
        <topology evidence="1">Multi-pass membrane protein</topology>
    </subcellularLocation>
</comment>
<dbReference type="GO" id="GO:0042970">
    <property type="term" value="F:homoserine transmembrane transporter activity"/>
    <property type="evidence" value="ECO:0007669"/>
    <property type="project" value="TreeGrafter"/>
</dbReference>
<feature type="transmembrane region" description="Helical" evidence="7">
    <location>
        <begin position="40"/>
        <end position="67"/>
    </location>
</feature>
<evidence type="ECO:0000313" key="8">
    <source>
        <dbReference type="EMBL" id="THD83680.1"/>
    </source>
</evidence>
<keyword evidence="3" id="KW-1003">Cell membrane</keyword>
<evidence type="ECO:0000313" key="9">
    <source>
        <dbReference type="Proteomes" id="UP000309450"/>
    </source>
</evidence>
<feature type="transmembrane region" description="Helical" evidence="7">
    <location>
        <begin position="181"/>
        <end position="202"/>
    </location>
</feature>
<keyword evidence="9" id="KW-1185">Reference proteome</keyword>
<evidence type="ECO:0000256" key="2">
    <source>
        <dbReference type="ARBA" id="ARBA00007928"/>
    </source>
</evidence>
<dbReference type="Proteomes" id="UP000309450">
    <property type="component" value="Unassembled WGS sequence"/>
</dbReference>
<dbReference type="EMBL" id="SSND01000002">
    <property type="protein sequence ID" value="THD83680.1"/>
    <property type="molecule type" value="Genomic_DNA"/>
</dbReference>
<evidence type="ECO:0000256" key="5">
    <source>
        <dbReference type="ARBA" id="ARBA00022989"/>
    </source>
</evidence>
<dbReference type="RefSeq" id="WP_136394573.1">
    <property type="nucleotide sequence ID" value="NZ_SSND01000002.1"/>
</dbReference>
<evidence type="ECO:0000256" key="4">
    <source>
        <dbReference type="ARBA" id="ARBA00022692"/>
    </source>
</evidence>
<feature type="transmembrane region" description="Helical" evidence="7">
    <location>
        <begin position="113"/>
        <end position="134"/>
    </location>
</feature>
<proteinExistence type="inferred from homology"/>
<accession>A0A4S3MML9</accession>
<feature type="transmembrane region" description="Helical" evidence="7">
    <location>
        <begin position="73"/>
        <end position="92"/>
    </location>
</feature>
<dbReference type="OrthoDB" id="9804822at2"/>
<dbReference type="GO" id="GO:0005886">
    <property type="term" value="C:plasma membrane"/>
    <property type="evidence" value="ECO:0007669"/>
    <property type="project" value="UniProtKB-SubCell"/>
</dbReference>
<comment type="similarity">
    <text evidence="2">Belongs to the Rht family.</text>
</comment>
<organism evidence="8 9">
    <name type="scientific">Aliigemmobacter aestuarii</name>
    <dbReference type="NCBI Taxonomy" id="1445661"/>
    <lineage>
        <taxon>Bacteria</taxon>
        <taxon>Pseudomonadati</taxon>
        <taxon>Pseudomonadota</taxon>
        <taxon>Alphaproteobacteria</taxon>
        <taxon>Rhodobacterales</taxon>
        <taxon>Paracoccaceae</taxon>
        <taxon>Aliigemmobacter</taxon>
    </lineage>
</organism>
<evidence type="ECO:0000256" key="7">
    <source>
        <dbReference type="SAM" id="Phobius"/>
    </source>
</evidence>
<dbReference type="PANTHER" id="PTHR30086:SF14">
    <property type="entry name" value="HOMOSERINE_HOMOSERINE LACTONE EFFLUX PROTEIN"/>
    <property type="match status" value="1"/>
</dbReference>
<evidence type="ECO:0000256" key="6">
    <source>
        <dbReference type="ARBA" id="ARBA00023136"/>
    </source>
</evidence>
<protein>
    <submittedName>
        <fullName evidence="8">LysE family translocator</fullName>
    </submittedName>
</protein>
<dbReference type="InterPro" id="IPR001123">
    <property type="entry name" value="LeuE-type"/>
</dbReference>
<keyword evidence="4 7" id="KW-0812">Transmembrane</keyword>
<reference evidence="8 9" key="1">
    <citation type="submission" date="2019-04" db="EMBL/GenBank/DDBJ databases">
        <title>Draft genome sequence of Gemmobacter aestuarii sp. nov.</title>
        <authorList>
            <person name="Hameed A."/>
            <person name="Lin S.-Y."/>
            <person name="Shahina M."/>
            <person name="Lai W.-A."/>
            <person name="Young C.-C."/>
        </authorList>
    </citation>
    <scope>NUCLEOTIDE SEQUENCE [LARGE SCALE GENOMIC DNA]</scope>
    <source>
        <strain evidence="8 9">CC-PW-75</strain>
    </source>
</reference>
<dbReference type="PANTHER" id="PTHR30086">
    <property type="entry name" value="ARGININE EXPORTER PROTEIN ARGO"/>
    <property type="match status" value="1"/>
</dbReference>
<evidence type="ECO:0000256" key="1">
    <source>
        <dbReference type="ARBA" id="ARBA00004651"/>
    </source>
</evidence>
<gene>
    <name evidence="8" type="ORF">E7811_10450</name>
</gene>
<keyword evidence="5 7" id="KW-1133">Transmembrane helix</keyword>
<dbReference type="Pfam" id="PF01810">
    <property type="entry name" value="LysE"/>
    <property type="match status" value="1"/>
</dbReference>
<dbReference type="AlphaFoldDB" id="A0A4S3MML9"/>
<feature type="transmembrane region" description="Helical" evidence="7">
    <location>
        <begin position="146"/>
        <end position="169"/>
    </location>
</feature>
<feature type="transmembrane region" description="Helical" evidence="7">
    <location>
        <begin position="6"/>
        <end position="28"/>
    </location>
</feature>
<keyword evidence="6 7" id="KW-0472">Membrane</keyword>
<evidence type="ECO:0000256" key="3">
    <source>
        <dbReference type="ARBA" id="ARBA00022475"/>
    </source>
</evidence>
<name>A0A4S3MML9_9RHOB</name>
<sequence>MSLQGWLVFASFWVFFVTTPGPNAVNCMTTGMQVGFRRGLWAVAGILTQAALFLTLSAAGIAAFVAASPGLYGALRLAGAAVLVGLGLRTLWLAGRPVRVDQVPSRSIYLRALAIATFNAKSLAGYLAAFTQFVQPDVPVMAQMGLIYPTALTITAASYSGYVALGTGLGRAALGAVLNVWFRRLMGVAFVGYGLALALSGWG</sequence>